<evidence type="ECO:0000256" key="1">
    <source>
        <dbReference type="ARBA" id="ARBA00007116"/>
    </source>
</evidence>
<comment type="function">
    <text evidence="7">This is one of the proteins that bind and probably mediate the attachment of the 5S RNA into the large ribosomal subunit, where it forms part of the central protuberance.</text>
</comment>
<evidence type="ECO:0000256" key="2">
    <source>
        <dbReference type="ARBA" id="ARBA00022730"/>
    </source>
</evidence>
<organism evidence="9 10">
    <name type="scientific">Candidatus Vogelbacteria bacterium RIFOXYD1_FULL_44_32</name>
    <dbReference type="NCBI Taxonomy" id="1802438"/>
    <lineage>
        <taxon>Bacteria</taxon>
        <taxon>Candidatus Vogeliibacteriota</taxon>
    </lineage>
</organism>
<dbReference type="EMBL" id="MHTJ01000002">
    <property type="protein sequence ID" value="OHA58789.1"/>
    <property type="molecule type" value="Genomic_DNA"/>
</dbReference>
<evidence type="ECO:0000256" key="8">
    <source>
        <dbReference type="SAM" id="MobiDB-lite"/>
    </source>
</evidence>
<dbReference type="AlphaFoldDB" id="A0A1G2QFF3"/>
<name>A0A1G2QFF3_9BACT</name>
<keyword evidence="5 7" id="KW-0687">Ribonucleoprotein</keyword>
<dbReference type="PANTHER" id="PTHR12899:SF3">
    <property type="entry name" value="LARGE RIBOSOMAL SUBUNIT PROTEIN UL18M"/>
    <property type="match status" value="1"/>
</dbReference>
<keyword evidence="2 7" id="KW-0699">rRNA-binding</keyword>
<keyword evidence="4 7" id="KW-0689">Ribosomal protein</keyword>
<reference evidence="9 10" key="1">
    <citation type="journal article" date="2016" name="Nat. Commun.">
        <title>Thousands of microbial genomes shed light on interconnected biogeochemical processes in an aquifer system.</title>
        <authorList>
            <person name="Anantharaman K."/>
            <person name="Brown C.T."/>
            <person name="Hug L.A."/>
            <person name="Sharon I."/>
            <person name="Castelle C.J."/>
            <person name="Probst A.J."/>
            <person name="Thomas B.C."/>
            <person name="Singh A."/>
            <person name="Wilkins M.J."/>
            <person name="Karaoz U."/>
            <person name="Brodie E.L."/>
            <person name="Williams K.H."/>
            <person name="Hubbard S.S."/>
            <person name="Banfield J.F."/>
        </authorList>
    </citation>
    <scope>NUCLEOTIDE SEQUENCE [LARGE SCALE GENOMIC DNA]</scope>
</reference>
<comment type="caution">
    <text evidence="9">The sequence shown here is derived from an EMBL/GenBank/DDBJ whole genome shotgun (WGS) entry which is preliminary data.</text>
</comment>
<feature type="compositionally biased region" description="Basic residues" evidence="8">
    <location>
        <begin position="1"/>
        <end position="22"/>
    </location>
</feature>
<evidence type="ECO:0000256" key="7">
    <source>
        <dbReference type="HAMAP-Rule" id="MF_01337"/>
    </source>
</evidence>
<dbReference type="GO" id="GO:0005840">
    <property type="term" value="C:ribosome"/>
    <property type="evidence" value="ECO:0007669"/>
    <property type="project" value="UniProtKB-KW"/>
</dbReference>
<accession>A0A1G2QFF3</accession>
<evidence type="ECO:0000256" key="3">
    <source>
        <dbReference type="ARBA" id="ARBA00022884"/>
    </source>
</evidence>
<sequence>MIGNIQKKKNASKERRHRRIRTRLSGTATRPRLVVAKSNRYTQVALVDDNLGHTLLAANTKGAKAPKDSEFSKVVLAQALGVEIAKLAKDKKITKVVFDRGGNRYTGRVKAVADGARAGGLEF</sequence>
<dbReference type="GO" id="GO:0003735">
    <property type="term" value="F:structural constituent of ribosome"/>
    <property type="evidence" value="ECO:0007669"/>
    <property type="project" value="InterPro"/>
</dbReference>
<feature type="region of interest" description="Disordered" evidence="8">
    <location>
        <begin position="1"/>
        <end position="28"/>
    </location>
</feature>
<dbReference type="InterPro" id="IPR005484">
    <property type="entry name" value="Ribosomal_uL18_bac/plant/anim"/>
</dbReference>
<comment type="similarity">
    <text evidence="1 7">Belongs to the universal ribosomal protein uL18 family.</text>
</comment>
<dbReference type="PANTHER" id="PTHR12899">
    <property type="entry name" value="39S RIBOSOMAL PROTEIN L18, MITOCHONDRIAL"/>
    <property type="match status" value="1"/>
</dbReference>
<evidence type="ECO:0000256" key="5">
    <source>
        <dbReference type="ARBA" id="ARBA00023274"/>
    </source>
</evidence>
<proteinExistence type="inferred from homology"/>
<dbReference type="Gene3D" id="3.30.420.100">
    <property type="match status" value="1"/>
</dbReference>
<dbReference type="SUPFAM" id="SSF53137">
    <property type="entry name" value="Translational machinery components"/>
    <property type="match status" value="1"/>
</dbReference>
<dbReference type="HAMAP" id="MF_01337_B">
    <property type="entry name" value="Ribosomal_uL18_B"/>
    <property type="match status" value="1"/>
</dbReference>
<gene>
    <name evidence="7" type="primary">rplR</name>
    <name evidence="9" type="ORF">A2571_00170</name>
</gene>
<evidence type="ECO:0000256" key="4">
    <source>
        <dbReference type="ARBA" id="ARBA00022980"/>
    </source>
</evidence>
<evidence type="ECO:0000313" key="10">
    <source>
        <dbReference type="Proteomes" id="UP000177043"/>
    </source>
</evidence>
<evidence type="ECO:0000313" key="9">
    <source>
        <dbReference type="EMBL" id="OHA58789.1"/>
    </source>
</evidence>
<dbReference type="InterPro" id="IPR057268">
    <property type="entry name" value="Ribosomal_L18"/>
</dbReference>
<dbReference type="GO" id="GO:0005737">
    <property type="term" value="C:cytoplasm"/>
    <property type="evidence" value="ECO:0007669"/>
    <property type="project" value="UniProtKB-ARBA"/>
</dbReference>
<dbReference type="GO" id="GO:0008097">
    <property type="term" value="F:5S rRNA binding"/>
    <property type="evidence" value="ECO:0007669"/>
    <property type="project" value="TreeGrafter"/>
</dbReference>
<dbReference type="GO" id="GO:0006412">
    <property type="term" value="P:translation"/>
    <property type="evidence" value="ECO:0007669"/>
    <property type="project" value="UniProtKB-UniRule"/>
</dbReference>
<dbReference type="Pfam" id="PF00861">
    <property type="entry name" value="Ribosomal_L18p"/>
    <property type="match status" value="1"/>
</dbReference>
<keyword evidence="3 7" id="KW-0694">RNA-binding</keyword>
<dbReference type="GO" id="GO:1990904">
    <property type="term" value="C:ribonucleoprotein complex"/>
    <property type="evidence" value="ECO:0007669"/>
    <property type="project" value="UniProtKB-KW"/>
</dbReference>
<dbReference type="STRING" id="1802438.A2571_00170"/>
<comment type="subunit">
    <text evidence="7">Part of the 50S ribosomal subunit; part of the 5S rRNA/L5/L18/L25 subcomplex. Contacts the 5S and 23S rRNAs.</text>
</comment>
<dbReference type="InterPro" id="IPR004389">
    <property type="entry name" value="Ribosomal_uL18_bac-type"/>
</dbReference>
<dbReference type="NCBIfam" id="TIGR00060">
    <property type="entry name" value="L18_bact"/>
    <property type="match status" value="1"/>
</dbReference>
<evidence type="ECO:0000256" key="6">
    <source>
        <dbReference type="ARBA" id="ARBA00035197"/>
    </source>
</evidence>
<dbReference type="Proteomes" id="UP000177043">
    <property type="component" value="Unassembled WGS sequence"/>
</dbReference>
<protein>
    <recommendedName>
        <fullName evidence="6 7">Large ribosomal subunit protein uL18</fullName>
    </recommendedName>
</protein>
<dbReference type="CDD" id="cd00432">
    <property type="entry name" value="Ribosomal_L18_L5e"/>
    <property type="match status" value="1"/>
</dbReference>